<feature type="compositionally biased region" description="Low complexity" evidence="1">
    <location>
        <begin position="240"/>
        <end position="250"/>
    </location>
</feature>
<name>A0A916VER1_9FIRM</name>
<dbReference type="Pfam" id="PF19044">
    <property type="entry name" value="P-loop_TraG"/>
    <property type="match status" value="1"/>
</dbReference>
<dbReference type="InterPro" id="IPR051162">
    <property type="entry name" value="T4SS_component"/>
</dbReference>
<dbReference type="AlphaFoldDB" id="A0A916VER1"/>
<feature type="compositionally biased region" description="Basic residues" evidence="1">
    <location>
        <begin position="122"/>
        <end position="134"/>
    </location>
</feature>
<feature type="compositionally biased region" description="Low complexity" evidence="1">
    <location>
        <begin position="272"/>
        <end position="285"/>
    </location>
</feature>
<dbReference type="RefSeq" id="WP_201311799.1">
    <property type="nucleotide sequence ID" value="NZ_BLYI01000050.1"/>
</dbReference>
<proteinExistence type="predicted"/>
<comment type="caution">
    <text evidence="5">The sequence shown here is derived from an EMBL/GenBank/DDBJ whole genome shotgun (WGS) entry which is preliminary data.</text>
</comment>
<feature type="compositionally biased region" description="Basic and acidic residues" evidence="1">
    <location>
        <begin position="184"/>
        <end position="195"/>
    </location>
</feature>
<evidence type="ECO:0000313" key="5">
    <source>
        <dbReference type="EMBL" id="GFO86122.1"/>
    </source>
</evidence>
<dbReference type="PANTHER" id="PTHR30121">
    <property type="entry name" value="UNCHARACTERIZED PROTEIN YJGR-RELATED"/>
    <property type="match status" value="1"/>
</dbReference>
<reference evidence="5" key="1">
    <citation type="submission" date="2020-06" db="EMBL/GenBank/DDBJ databases">
        <title>Characterization of fructooligosaccharide metabolism and fructooligosaccharide-degrading enzymes in human commensal butyrate producers.</title>
        <authorList>
            <person name="Tanno H."/>
            <person name="Fujii T."/>
            <person name="Hirano K."/>
            <person name="Maeno S."/>
            <person name="Tonozuka T."/>
            <person name="Sakamoto M."/>
            <person name="Ohkuma M."/>
            <person name="Tochio T."/>
            <person name="Endo A."/>
        </authorList>
    </citation>
    <scope>NUCLEOTIDE SEQUENCE</scope>
    <source>
        <strain evidence="5">JCM 17466</strain>
    </source>
</reference>
<feature type="compositionally biased region" description="Basic and acidic residues" evidence="1">
    <location>
        <begin position="254"/>
        <end position="270"/>
    </location>
</feature>
<keyword evidence="2" id="KW-0472">Membrane</keyword>
<evidence type="ECO:0000259" key="3">
    <source>
        <dbReference type="Pfam" id="PF19044"/>
    </source>
</evidence>
<dbReference type="CDD" id="cd01127">
    <property type="entry name" value="TrwB_TraG_TraD_VirD4"/>
    <property type="match status" value="1"/>
</dbReference>
<dbReference type="Pfam" id="PF26593">
    <property type="entry name" value="TraC-like"/>
    <property type="match status" value="1"/>
</dbReference>
<evidence type="ECO:0000256" key="1">
    <source>
        <dbReference type="SAM" id="MobiDB-lite"/>
    </source>
</evidence>
<feature type="region of interest" description="Disordered" evidence="1">
    <location>
        <begin position="101"/>
        <end position="213"/>
    </location>
</feature>
<evidence type="ECO:0000259" key="4">
    <source>
        <dbReference type="Pfam" id="PF26593"/>
    </source>
</evidence>
<keyword evidence="2" id="KW-1133">Transmembrane helix</keyword>
<dbReference type="Gene3D" id="1.10.8.730">
    <property type="match status" value="1"/>
</dbReference>
<feature type="domain" description="TraG P-loop" evidence="3">
    <location>
        <begin position="911"/>
        <end position="1060"/>
    </location>
</feature>
<sequence length="1103" mass="125648">MSNPDEQRTSFIPPNFIEKGKILNGTFDIRNAIEAIIFALLIGMPVVHLPFSLTTRIIILCMTALPAAMVSLIGIGGESITAFLMNALRFLKNRRVVYRSDAMPEPKKKRQKQPGTKEAKKPAKRERRKKKAKKGSLEDSPPFEGAGQQDDAPPTKEAPQQDLSGSPSSTPSGKTNRKKKREPKVREHKSFDTSTRRGIRRQAREDIRQLAYEQKCAKIAKRREERAEKEKLRAEKKQAAQDARLAARQAKAARKAEARKAKQTQEDKAVPKSASKSSQTASQSSAKKKKRKLQTIEDYLPIEKIAHGVIYTTDGRYVKILEVEPINFLLRSAREQMGIIYSFISYLKISPVKLQIKMISKRADINQHLEKSRQELENETDPRCRELQEDYLKFVRNLSSREAVSRRFFLVMEYEPFNVNRKVTEREILESLETTAQTAKTFLYQCGNEVTEHENPDEFTTDVLYTLLNRSLCATHPLQERIASVLARYAKENRPDEDIRISEFLSPETLDFRHSSYVLINGVYHSYLYVPSSGYKSRVVPGWLSLLVNAGEGIDVDFYLHRQPKDKIQQRLGQQIRINRSKIKDASDTNTDYDDLDSAIRSGYFLKQGLANNEDFYYMSLLITVTASTLEELQWRVQEMKKLLISQDMDLRTCYFLQEQGFLSTLPLASLDKKLYQLSRRNVLTSGAASCYPFVSYSICDDNGILFGVNKHNNSLVIADIFDSRQYKNANVAILGCSGAGKTFTMQLFATRMRRKNIKVFIIAPLKGHEFYRACKNIGGEFIQISPASRNCINIMEIRKTDNSVNELLDGPSMDNSALAGKIQKLHIFFSLLIPDMTHEERQLLDEALIKTYAKKGITHKNEFLIDPAHPDRYKPMPILEDVYDILMESDDTKRMAHILNRLVHGSASSFNQETNVDLTNKYTVLDISELTGDLLTVGMFTVLDYVWDIAKENRTEEKAIFVDEVWQLIGASSNRLAAEFVLEIAKIIRGYGGSAVFATQDLNDFFALDDGKYGKGIINNCKTKLVLNLEDEEAQRVKQILHLSETEVMNITHFQRGNGLISTNNNNITVEFKASVLEKELITTDRQELLEILERHRQKAAG</sequence>
<dbReference type="InterPro" id="IPR058596">
    <property type="entry name" value="TraC-like_dom"/>
</dbReference>
<dbReference type="InterPro" id="IPR043964">
    <property type="entry name" value="P-loop_TraG"/>
</dbReference>
<dbReference type="InterPro" id="IPR027417">
    <property type="entry name" value="P-loop_NTPase"/>
</dbReference>
<evidence type="ECO:0008006" key="7">
    <source>
        <dbReference type="Google" id="ProtNLM"/>
    </source>
</evidence>
<keyword evidence="2" id="KW-0812">Transmembrane</keyword>
<dbReference type="Gene3D" id="3.40.50.300">
    <property type="entry name" value="P-loop containing nucleotide triphosphate hydrolases"/>
    <property type="match status" value="1"/>
</dbReference>
<dbReference type="Proteomes" id="UP000613208">
    <property type="component" value="Unassembled WGS sequence"/>
</dbReference>
<evidence type="ECO:0000256" key="2">
    <source>
        <dbReference type="SAM" id="Phobius"/>
    </source>
</evidence>
<feature type="transmembrane region" description="Helical" evidence="2">
    <location>
        <begin position="31"/>
        <end position="51"/>
    </location>
</feature>
<evidence type="ECO:0000313" key="6">
    <source>
        <dbReference type="Proteomes" id="UP000613208"/>
    </source>
</evidence>
<keyword evidence="6" id="KW-1185">Reference proteome</keyword>
<gene>
    <name evidence="5" type="ORF">ANBU17_24690</name>
</gene>
<feature type="domain" description="TraC-like" evidence="4">
    <location>
        <begin position="307"/>
        <end position="433"/>
    </location>
</feature>
<feature type="compositionally biased region" description="Basic and acidic residues" evidence="1">
    <location>
        <begin position="227"/>
        <end position="239"/>
    </location>
</feature>
<protein>
    <recommendedName>
        <fullName evidence="7">PrgI family protein</fullName>
    </recommendedName>
</protein>
<organism evidence="5 6">
    <name type="scientific">Anaerostipes butyraticus</name>
    <dbReference type="NCBI Taxonomy" id="645466"/>
    <lineage>
        <taxon>Bacteria</taxon>
        <taxon>Bacillati</taxon>
        <taxon>Bacillota</taxon>
        <taxon>Clostridia</taxon>
        <taxon>Lachnospirales</taxon>
        <taxon>Lachnospiraceae</taxon>
        <taxon>Anaerostipes</taxon>
    </lineage>
</organism>
<feature type="region of interest" description="Disordered" evidence="1">
    <location>
        <begin position="227"/>
        <end position="290"/>
    </location>
</feature>
<dbReference type="SUPFAM" id="SSF52540">
    <property type="entry name" value="P-loop containing nucleoside triphosphate hydrolases"/>
    <property type="match status" value="1"/>
</dbReference>
<feature type="transmembrane region" description="Helical" evidence="2">
    <location>
        <begin position="57"/>
        <end position="85"/>
    </location>
</feature>
<accession>A0A916VER1</accession>
<feature type="compositionally biased region" description="Low complexity" evidence="1">
    <location>
        <begin position="164"/>
        <end position="174"/>
    </location>
</feature>
<dbReference type="PANTHER" id="PTHR30121:SF6">
    <property type="entry name" value="SLR6007 PROTEIN"/>
    <property type="match status" value="1"/>
</dbReference>
<dbReference type="EMBL" id="BLYI01000050">
    <property type="protein sequence ID" value="GFO86122.1"/>
    <property type="molecule type" value="Genomic_DNA"/>
</dbReference>